<comment type="caution">
    <text evidence="2">The sequence shown here is derived from an EMBL/GenBank/DDBJ whole genome shotgun (WGS) entry which is preliminary data.</text>
</comment>
<evidence type="ECO:0000313" key="3">
    <source>
        <dbReference type="Proteomes" id="UP001162155"/>
    </source>
</evidence>
<reference evidence="2" key="1">
    <citation type="submission" date="2021-02" db="EMBL/GenBank/DDBJ databases">
        <title>Genome analysis of blister spot of apple pathogen from New York area.</title>
        <authorList>
            <person name="Kandel P."/>
            <person name="Hockett K.L."/>
            <person name="Santander R."/>
            <person name="Acimovic S."/>
        </authorList>
    </citation>
    <scope>NUCLEOTIDE SEQUENCE</scope>
    <source>
        <strain evidence="2">PSP1</strain>
    </source>
</reference>
<proteinExistence type="predicted"/>
<dbReference type="EMBL" id="JAFFRZ010000001">
    <property type="protein sequence ID" value="MDH4623799.1"/>
    <property type="molecule type" value="Genomic_DNA"/>
</dbReference>
<protein>
    <submittedName>
        <fullName evidence="2">Uncharacterized protein</fullName>
    </submittedName>
</protein>
<gene>
    <name evidence="2" type="ORF">JW322_19020</name>
</gene>
<evidence type="ECO:0000313" key="2">
    <source>
        <dbReference type="EMBL" id="MDH4623799.1"/>
    </source>
</evidence>
<keyword evidence="1" id="KW-0175">Coiled coil</keyword>
<sequence length="158" mass="17528">MTVDIEKLEALAEDAIDQAKRWKDAGEPWPIWNKCLLEMQAATNPAAVLEMTQTIRDLQSSVQGLNTGYEAYERVNAELRAERKALRKDASLHSQLQRAAEVLPGAWSVEIVVEHHAGWIDVFDDGGNKVMFDGEGHLADQVSDAIDLALTLSKEDSQ</sequence>
<dbReference type="AlphaFoldDB" id="A0A0P9Y668"/>
<evidence type="ECO:0000256" key="1">
    <source>
        <dbReference type="SAM" id="Coils"/>
    </source>
</evidence>
<dbReference type="Proteomes" id="UP001162155">
    <property type="component" value="Unassembled WGS sequence"/>
</dbReference>
<organism evidence="2 3">
    <name type="scientific">Pseudomonas syringae pv. papulans</name>
    <dbReference type="NCBI Taxonomy" id="83963"/>
    <lineage>
        <taxon>Bacteria</taxon>
        <taxon>Pseudomonadati</taxon>
        <taxon>Pseudomonadota</taxon>
        <taxon>Gammaproteobacteria</taxon>
        <taxon>Pseudomonadales</taxon>
        <taxon>Pseudomonadaceae</taxon>
        <taxon>Pseudomonas</taxon>
        <taxon>Pseudomonas syringae</taxon>
    </lineage>
</organism>
<name>A0A0P9Y668_PSESX</name>
<accession>A0A0P9Y668</accession>
<dbReference type="RefSeq" id="WP_044309843.1">
    <property type="nucleotide sequence ID" value="NZ_JAFFRY010000026.1"/>
</dbReference>
<feature type="coiled-coil region" evidence="1">
    <location>
        <begin position="62"/>
        <end position="89"/>
    </location>
</feature>